<dbReference type="AlphaFoldDB" id="A0A2T1FN18"/>
<dbReference type="Pfam" id="PF09992">
    <property type="entry name" value="NAGPA"/>
    <property type="match status" value="1"/>
</dbReference>
<comment type="caution">
    <text evidence="3">The sequence shown here is derived from an EMBL/GenBank/DDBJ whole genome shotgun (WGS) entry which is preliminary data.</text>
</comment>
<sequence>MNYQRFYLIAIASIATHFYTTFCLATIARADAQPDLPIQTTKNTSVNKFVAQGTEIFLNGKTLNIPWGQWQVGNSLRLGISDTALDRQLGVELFNNSNYSTQPVDWYASDRARKISLTAKLSRQYRYLDITDIAKNSGWKWQTSGNKLQLNTPATKVVNVRNDNIPKNGKITVTLDRATPWKLSQTPTEGYLTIEAIADPKLLDRFNAPAPTVDANLDPDDDPAAQKLEYKVTSSKNQTIVQFPIVKGQRARAKLLSPTSLEVTINSNLAAIPDREIKWAPGLKWRQKWVKLGVNNFPVTYLEIDRRQQGIKIRPMLALEPSLVGTNHLIKFAPTTQVVAAINGGYFNRNNRMLLGALKRDGRWLSSPILNRGAIGWNDKGQLQIARVKMQETLTTATGDRLPVSTLNSAYVQPGLGRYTTDWGSTYAPMQANELIFTVQQDRVTQITPSNAIGSVIFQIPTNGYLLALRGQPELSGKLSIGTSLSLQRQITPPEFDTYSQIIAAGPWLVRSSQIVLDAQGENFGANFSKESAVRSAIANTANGNVLLFAVHNRAGGKGPTLAEMAQLMQQMGVVDALNLDGGSSTSIYLGGQLIDRASATAARVHNAIGISLEP</sequence>
<keyword evidence="4" id="KW-1185">Reference proteome</keyword>
<keyword evidence="1" id="KW-0732">Signal</keyword>
<dbReference type="PANTHER" id="PTHR40446">
    <property type="entry name" value="N-ACETYLGLUCOSAMINE-1-PHOSPHODIESTER ALPHA-N-ACETYLGLUCOSAMINIDASE"/>
    <property type="match status" value="1"/>
</dbReference>
<evidence type="ECO:0000313" key="3">
    <source>
        <dbReference type="EMBL" id="PSB46404.1"/>
    </source>
</evidence>
<dbReference type="RefSeq" id="WP_106311229.1">
    <property type="nucleotide sequence ID" value="NZ_PVWO01000480.1"/>
</dbReference>
<accession>A0A2T1FN18</accession>
<evidence type="ECO:0000313" key="4">
    <source>
        <dbReference type="Proteomes" id="UP000238937"/>
    </source>
</evidence>
<gene>
    <name evidence="3" type="ORF">C7B77_24810</name>
</gene>
<reference evidence="3 4" key="1">
    <citation type="submission" date="2018-03" db="EMBL/GenBank/DDBJ databases">
        <title>The ancient ancestry and fast evolution of plastids.</title>
        <authorList>
            <person name="Moore K.R."/>
            <person name="Magnabosco C."/>
            <person name="Momper L."/>
            <person name="Gold D.A."/>
            <person name="Bosak T."/>
            <person name="Fournier G.P."/>
        </authorList>
    </citation>
    <scope>NUCLEOTIDE SEQUENCE [LARGE SCALE GENOMIC DNA]</scope>
    <source>
        <strain evidence="3 4">CCALA 037</strain>
    </source>
</reference>
<dbReference type="PANTHER" id="PTHR40446:SF2">
    <property type="entry name" value="N-ACETYLGLUCOSAMINE-1-PHOSPHODIESTER ALPHA-N-ACETYLGLUCOSAMINIDASE"/>
    <property type="match status" value="1"/>
</dbReference>
<proteinExistence type="predicted"/>
<organism evidence="3 4">
    <name type="scientific">Chamaesiphon polymorphus CCALA 037</name>
    <dbReference type="NCBI Taxonomy" id="2107692"/>
    <lineage>
        <taxon>Bacteria</taxon>
        <taxon>Bacillati</taxon>
        <taxon>Cyanobacteriota</taxon>
        <taxon>Cyanophyceae</taxon>
        <taxon>Gomontiellales</taxon>
        <taxon>Chamaesiphonaceae</taxon>
        <taxon>Chamaesiphon</taxon>
    </lineage>
</organism>
<dbReference type="OrthoDB" id="9809781at2"/>
<evidence type="ECO:0000259" key="2">
    <source>
        <dbReference type="Pfam" id="PF09992"/>
    </source>
</evidence>
<feature type="domain" description="Phosphodiester glycosidase" evidence="2">
    <location>
        <begin position="435"/>
        <end position="611"/>
    </location>
</feature>
<dbReference type="EMBL" id="PVWO01000480">
    <property type="protein sequence ID" value="PSB46404.1"/>
    <property type="molecule type" value="Genomic_DNA"/>
</dbReference>
<protein>
    <recommendedName>
        <fullName evidence="2">Phosphodiester glycosidase domain-containing protein</fullName>
    </recommendedName>
</protein>
<feature type="chain" id="PRO_5015486668" description="Phosphodiester glycosidase domain-containing protein" evidence="1">
    <location>
        <begin position="26"/>
        <end position="615"/>
    </location>
</feature>
<name>A0A2T1FN18_9CYAN</name>
<dbReference type="Proteomes" id="UP000238937">
    <property type="component" value="Unassembled WGS sequence"/>
</dbReference>
<dbReference type="InterPro" id="IPR018711">
    <property type="entry name" value="NAGPA"/>
</dbReference>
<evidence type="ECO:0000256" key="1">
    <source>
        <dbReference type="SAM" id="SignalP"/>
    </source>
</evidence>
<feature type="signal peptide" evidence="1">
    <location>
        <begin position="1"/>
        <end position="25"/>
    </location>
</feature>